<dbReference type="eggNOG" id="ENOG502R40X">
    <property type="taxonomic scope" value="Eukaryota"/>
</dbReference>
<evidence type="ECO:0007829" key="8">
    <source>
        <dbReference type="PeptideAtlas" id="A0A1D6KIE5"/>
    </source>
</evidence>
<accession>A0A1D6KIE5</accession>
<reference evidence="6" key="2">
    <citation type="submission" date="2019-07" db="EMBL/GenBank/DDBJ databases">
        <authorList>
            <person name="Seetharam A."/>
            <person name="Woodhouse M."/>
            <person name="Cannon E."/>
        </authorList>
    </citation>
    <scope>NUCLEOTIDE SEQUENCE [LARGE SCALE GENOMIC DNA]</scope>
    <source>
        <strain evidence="6">cv. B73</strain>
    </source>
</reference>
<proteinExistence type="evidence at protein level"/>
<comment type="similarity">
    <text evidence="1 4">Belongs to the plant dirigent protein family.</text>
</comment>
<keyword evidence="8" id="KW-1267">Proteomics identification</keyword>
<dbReference type="RefSeq" id="XP_008663143.1">
    <property type="nucleotide sequence ID" value="XM_008664921.2"/>
</dbReference>
<dbReference type="OrthoDB" id="590363at2759"/>
<dbReference type="InterPro" id="IPR004265">
    <property type="entry name" value="Dirigent"/>
</dbReference>
<dbReference type="KEGG" id="zma:103641577"/>
<dbReference type="PaxDb" id="4577-GRMZM2G017629_P01"/>
<dbReference type="GO" id="GO:0048046">
    <property type="term" value="C:apoplast"/>
    <property type="evidence" value="ECO:0007669"/>
    <property type="project" value="UniProtKB-SubCell"/>
</dbReference>
<sequence>MAHPASASNARLTTTILFMSLLLVLATASLGCPCPCSYTCENELNWRVYLKQVVGTGPSHNQEVIFRPQHANPFGQTVVQDWTLVDAPAQGAKVVGHAQGVHVLSDLANVGWFVSLNLNMVFQGDRFSGSTLPVMGVLPPEGEWAVVGGTGELALARGTIKHRIAGSAPETNFRQLDIHAFYANGSASCVVGSAAVIAEKGSAHAK</sequence>
<dbReference type="Gramene" id="Zm00001eb034240_T002">
    <property type="protein sequence ID" value="Zm00001eb034240_P002"/>
    <property type="gene ID" value="Zm00001eb034240"/>
</dbReference>
<keyword evidence="3 4" id="KW-0964">Secreted</keyword>
<dbReference type="InterPro" id="IPR044859">
    <property type="entry name" value="Allene_oxi_cyc_Dirigent"/>
</dbReference>
<gene>
    <name evidence="6" type="primary">LOC103641577</name>
    <name evidence="5" type="ORF">ZEAMMB73_Zm00001d031345</name>
</gene>
<dbReference type="Pfam" id="PF03018">
    <property type="entry name" value="Dirigent"/>
    <property type="match status" value="1"/>
</dbReference>
<dbReference type="GeneID" id="103641577"/>
<protein>
    <recommendedName>
        <fullName evidence="4">Dirigent protein</fullName>
    </recommendedName>
</protein>
<comment type="subunit">
    <text evidence="2 4">Homodimer.</text>
</comment>
<evidence type="ECO:0000313" key="5">
    <source>
        <dbReference type="EMBL" id="ONM02759.1"/>
    </source>
</evidence>
<evidence type="ECO:0000256" key="3">
    <source>
        <dbReference type="ARBA" id="ARBA00022525"/>
    </source>
</evidence>
<dbReference type="GO" id="GO:0009699">
    <property type="term" value="P:phenylpropanoid biosynthetic process"/>
    <property type="evidence" value="ECO:0007669"/>
    <property type="project" value="UniProtKB-ARBA"/>
</dbReference>
<dbReference type="Proteomes" id="UP000007305">
    <property type="component" value="Chromosome 1"/>
</dbReference>
<dbReference type="OMA" id="NGMIGPE"/>
<dbReference type="SMR" id="A0A1D6KIE5"/>
<comment type="subcellular location">
    <subcellularLocation>
        <location evidence="4">Secreted</location>
        <location evidence="4">Extracellular space</location>
        <location evidence="4">Apoplast</location>
    </subcellularLocation>
</comment>
<keyword evidence="4" id="KW-0732">Signal</keyword>
<dbReference type="EMBL" id="CM007647">
    <property type="protein sequence ID" value="ONM02759.1"/>
    <property type="molecule type" value="Genomic_DNA"/>
</dbReference>
<name>A0A1D6KIE5_MAIZE</name>
<keyword evidence="7" id="KW-1185">Reference proteome</keyword>
<dbReference type="ExpressionAtlas" id="A0A1D6KIE5">
    <property type="expression patterns" value="baseline and differential"/>
</dbReference>
<evidence type="ECO:0000313" key="6">
    <source>
        <dbReference type="EnsemblPlants" id="Zm00001eb034240_P002"/>
    </source>
</evidence>
<evidence type="ECO:0000256" key="1">
    <source>
        <dbReference type="ARBA" id="ARBA00010746"/>
    </source>
</evidence>
<evidence type="ECO:0000256" key="4">
    <source>
        <dbReference type="RuleBase" id="RU363099"/>
    </source>
</evidence>
<dbReference type="EnsemblPlants" id="Zm00001eb034240_T002">
    <property type="protein sequence ID" value="Zm00001eb034240_P002"/>
    <property type="gene ID" value="Zm00001eb034240"/>
</dbReference>
<comment type="function">
    <text evidence="4">Dirigent proteins impart stereoselectivity on the phenoxy radical-coupling reaction, yielding optically active lignans from two molecules of coniferyl alcohol in the biosynthesis of lignans, flavonolignans, and alkaloids and thus plays a central role in plant secondary metabolism.</text>
</comment>
<dbReference type="AlphaFoldDB" id="A0A1D6KIE5"/>
<evidence type="ECO:0000256" key="2">
    <source>
        <dbReference type="ARBA" id="ARBA00011738"/>
    </source>
</evidence>
<evidence type="ECO:0000313" key="7">
    <source>
        <dbReference type="Proteomes" id="UP000007305"/>
    </source>
</evidence>
<feature type="chain" id="PRO_5011125463" description="Dirigent protein" evidence="4">
    <location>
        <begin position="32"/>
        <end position="206"/>
    </location>
</feature>
<organism evidence="5">
    <name type="scientific">Zea mays</name>
    <name type="common">Maize</name>
    <dbReference type="NCBI Taxonomy" id="4577"/>
    <lineage>
        <taxon>Eukaryota</taxon>
        <taxon>Viridiplantae</taxon>
        <taxon>Streptophyta</taxon>
        <taxon>Embryophyta</taxon>
        <taxon>Tracheophyta</taxon>
        <taxon>Spermatophyta</taxon>
        <taxon>Magnoliopsida</taxon>
        <taxon>Liliopsida</taxon>
        <taxon>Poales</taxon>
        <taxon>Poaceae</taxon>
        <taxon>PACMAD clade</taxon>
        <taxon>Panicoideae</taxon>
        <taxon>Andropogonodae</taxon>
        <taxon>Andropogoneae</taxon>
        <taxon>Tripsacinae</taxon>
        <taxon>Zea</taxon>
    </lineage>
</organism>
<reference evidence="5 7" key="1">
    <citation type="submission" date="2015-12" db="EMBL/GenBank/DDBJ databases">
        <title>Update maize B73 reference genome by single molecule sequencing technologies.</title>
        <authorList>
            <consortium name="Maize Genome Sequencing Project"/>
            <person name="Ware D."/>
        </authorList>
    </citation>
    <scope>NUCLEOTIDE SEQUENCE [LARGE SCALE GENOMIC DNA]</scope>
    <source>
        <strain evidence="7">cv. B73</strain>
        <tissue evidence="5">Seedling</tissue>
    </source>
</reference>
<feature type="signal peptide" evidence="4">
    <location>
        <begin position="1"/>
        <end position="31"/>
    </location>
</feature>
<keyword evidence="4" id="KW-0052">Apoplast</keyword>
<dbReference type="Gene3D" id="2.40.480.10">
    <property type="entry name" value="Allene oxide cyclase-like"/>
    <property type="match status" value="1"/>
</dbReference>
<reference evidence="6" key="3">
    <citation type="submission" date="2021-05" db="UniProtKB">
        <authorList>
            <consortium name="EnsemblPlants"/>
        </authorList>
    </citation>
    <scope>IDENTIFICATION</scope>
    <source>
        <strain evidence="6">cv. B73</strain>
    </source>
</reference>
<dbReference type="PANTHER" id="PTHR21495">
    <property type="entry name" value="NUCLEOPORIN-RELATED"/>
    <property type="match status" value="1"/>
</dbReference>